<dbReference type="InterPro" id="IPR054202">
    <property type="entry name" value="DUF6907"/>
</dbReference>
<dbReference type="RefSeq" id="WP_344500494.1">
    <property type="nucleotide sequence ID" value="NZ_BAAAUD010000107.1"/>
</dbReference>
<organism evidence="1 2">
    <name type="scientific">Streptomyces enissocaesilis</name>
    <dbReference type="NCBI Taxonomy" id="332589"/>
    <lineage>
        <taxon>Bacteria</taxon>
        <taxon>Bacillati</taxon>
        <taxon>Actinomycetota</taxon>
        <taxon>Actinomycetes</taxon>
        <taxon>Kitasatosporales</taxon>
        <taxon>Streptomycetaceae</taxon>
        <taxon>Streptomyces</taxon>
        <taxon>Streptomyces rochei group</taxon>
    </lineage>
</organism>
<dbReference type="Proteomes" id="UP001500403">
    <property type="component" value="Unassembled WGS sequence"/>
</dbReference>
<keyword evidence="2" id="KW-1185">Reference proteome</keyword>
<name>A0ABP6K8H4_9ACTN</name>
<reference evidence="2" key="1">
    <citation type="journal article" date="2019" name="Int. J. Syst. Evol. Microbiol.">
        <title>The Global Catalogue of Microorganisms (GCM) 10K type strain sequencing project: providing services to taxonomists for standard genome sequencing and annotation.</title>
        <authorList>
            <consortium name="The Broad Institute Genomics Platform"/>
            <consortium name="The Broad Institute Genome Sequencing Center for Infectious Disease"/>
            <person name="Wu L."/>
            <person name="Ma J."/>
        </authorList>
    </citation>
    <scope>NUCLEOTIDE SEQUENCE [LARGE SCALE GENOMIC DNA]</scope>
    <source>
        <strain evidence="2">JCM 9088</strain>
    </source>
</reference>
<sequence length="126" mass="13470">MTAPRTVTVQTSDHGPVNIPCPHWCTGAYHQEGGARVDITHTGPENELTVPTSSGPTRLMATVLEQRPFTEGATGRGVFIDVEIDGEYHPTGPHGLDAMADALVENASILRAEARRLTTLLAQEGK</sequence>
<evidence type="ECO:0000313" key="1">
    <source>
        <dbReference type="EMBL" id="GAA2972179.1"/>
    </source>
</evidence>
<protein>
    <submittedName>
        <fullName evidence="1">Uncharacterized protein</fullName>
    </submittedName>
</protein>
<dbReference type="Pfam" id="PF21848">
    <property type="entry name" value="DUF6907"/>
    <property type="match status" value="1"/>
</dbReference>
<proteinExistence type="predicted"/>
<comment type="caution">
    <text evidence="1">The sequence shown here is derived from an EMBL/GenBank/DDBJ whole genome shotgun (WGS) entry which is preliminary data.</text>
</comment>
<gene>
    <name evidence="1" type="ORF">GCM10010446_65950</name>
</gene>
<evidence type="ECO:0000313" key="2">
    <source>
        <dbReference type="Proteomes" id="UP001500403"/>
    </source>
</evidence>
<accession>A0ABP6K8H4</accession>
<dbReference type="EMBL" id="BAAAUD010000107">
    <property type="protein sequence ID" value="GAA2972179.1"/>
    <property type="molecule type" value="Genomic_DNA"/>
</dbReference>